<dbReference type="EC" id="2.4.-.-" evidence="6"/>
<evidence type="ECO:0000313" key="6">
    <source>
        <dbReference type="EMBL" id="WUM19216.1"/>
    </source>
</evidence>
<feature type="region of interest" description="Disordered" evidence="3">
    <location>
        <begin position="1"/>
        <end position="21"/>
    </location>
</feature>
<dbReference type="GO" id="GO:1901137">
    <property type="term" value="P:carbohydrate derivative biosynthetic process"/>
    <property type="evidence" value="ECO:0007669"/>
    <property type="project" value="UniProtKB-ARBA"/>
</dbReference>
<dbReference type="RefSeq" id="WP_328856756.1">
    <property type="nucleotide sequence ID" value="NZ_CP108021.1"/>
</dbReference>
<evidence type="ECO:0000259" key="4">
    <source>
        <dbReference type="Pfam" id="PF00534"/>
    </source>
</evidence>
<evidence type="ECO:0000256" key="1">
    <source>
        <dbReference type="ARBA" id="ARBA00022676"/>
    </source>
</evidence>
<sequence>MTGVLTPLRSSDVATGDRPTDRPLRIALLGSSSHPISEPFAGGLEAHIHQWATALTALGHEVTLFAADGSATDIASGMLRVRTLELSAISKADPTTPEHMVNEHHAYLSLMLELAETGGTTYDLVHNHSLHYLPIAMSRMLDIPMLTTLHTPPFAWLESAIAVSRGITTSFAAVSRYTARQWEPVAGTVDVVFNGIATDRWPVGPGGDHAVWSGRLVPEKGPHLAIDAARAAGMPIRIAGPIWDDRYYADEIAPRLGHDVEYVGHLHRRDLADLVGRSAVALVTPVWDEPYGLVVAEALSCGTPVAAFDRGGIPEIIDPSSGRLARPDDVASLAAALTQAAGLSRTDARRRAEDVCSETRMVDEYLHLYDGMLTRPRC</sequence>
<keyword evidence="7" id="KW-1185">Reference proteome</keyword>
<evidence type="ECO:0000313" key="7">
    <source>
        <dbReference type="Proteomes" id="UP001432128"/>
    </source>
</evidence>
<feature type="domain" description="Glycosyltransferase subfamily 4-like N-terminal" evidence="5">
    <location>
        <begin position="42"/>
        <end position="200"/>
    </location>
</feature>
<organism evidence="6 7">
    <name type="scientific">Williamsia herbipolensis</name>
    <dbReference type="NCBI Taxonomy" id="1603258"/>
    <lineage>
        <taxon>Bacteria</taxon>
        <taxon>Bacillati</taxon>
        <taxon>Actinomycetota</taxon>
        <taxon>Actinomycetes</taxon>
        <taxon>Mycobacteriales</taxon>
        <taxon>Nocardiaceae</taxon>
        <taxon>Williamsia</taxon>
    </lineage>
</organism>
<evidence type="ECO:0000256" key="3">
    <source>
        <dbReference type="SAM" id="MobiDB-lite"/>
    </source>
</evidence>
<dbReference type="AlphaFoldDB" id="A0AAU4JZK4"/>
<dbReference type="PANTHER" id="PTHR45947:SF3">
    <property type="entry name" value="SULFOQUINOVOSYL TRANSFERASE SQD2"/>
    <property type="match status" value="1"/>
</dbReference>
<evidence type="ECO:0000259" key="5">
    <source>
        <dbReference type="Pfam" id="PF13439"/>
    </source>
</evidence>
<dbReference type="Pfam" id="PF13439">
    <property type="entry name" value="Glyco_transf_4"/>
    <property type="match status" value="1"/>
</dbReference>
<protein>
    <submittedName>
        <fullName evidence="6">Glycosyltransferase</fullName>
        <ecNumber evidence="6">2.4.-.-</ecNumber>
    </submittedName>
</protein>
<proteinExistence type="predicted"/>
<dbReference type="InterPro" id="IPR028098">
    <property type="entry name" value="Glyco_trans_4-like_N"/>
</dbReference>
<dbReference type="Proteomes" id="UP001432128">
    <property type="component" value="Chromosome"/>
</dbReference>
<keyword evidence="1 6" id="KW-0328">Glycosyltransferase</keyword>
<accession>A0AAU4JZK4</accession>
<dbReference type="KEGG" id="whr:OG579_16065"/>
<dbReference type="GO" id="GO:1903509">
    <property type="term" value="P:liposaccharide metabolic process"/>
    <property type="evidence" value="ECO:0007669"/>
    <property type="project" value="UniProtKB-ARBA"/>
</dbReference>
<dbReference type="InterPro" id="IPR001296">
    <property type="entry name" value="Glyco_trans_1"/>
</dbReference>
<dbReference type="Gene3D" id="3.40.50.2000">
    <property type="entry name" value="Glycogen Phosphorylase B"/>
    <property type="match status" value="2"/>
</dbReference>
<name>A0AAU4JZK4_9NOCA</name>
<dbReference type="Pfam" id="PF00534">
    <property type="entry name" value="Glycos_transf_1"/>
    <property type="match status" value="1"/>
</dbReference>
<dbReference type="GO" id="GO:0016757">
    <property type="term" value="F:glycosyltransferase activity"/>
    <property type="evidence" value="ECO:0007669"/>
    <property type="project" value="UniProtKB-KW"/>
</dbReference>
<feature type="domain" description="Glycosyl transferase family 1" evidence="4">
    <location>
        <begin position="212"/>
        <end position="340"/>
    </location>
</feature>
<reference evidence="6 7" key="1">
    <citation type="submission" date="2022-10" db="EMBL/GenBank/DDBJ databases">
        <title>The complete genomes of actinobacterial strains from the NBC collection.</title>
        <authorList>
            <person name="Joergensen T.S."/>
            <person name="Alvarez Arevalo M."/>
            <person name="Sterndorff E.B."/>
            <person name="Faurdal D."/>
            <person name="Vuksanovic O."/>
            <person name="Mourched A.-S."/>
            <person name="Charusanti P."/>
            <person name="Shaw S."/>
            <person name="Blin K."/>
            <person name="Weber T."/>
        </authorList>
    </citation>
    <scope>NUCLEOTIDE SEQUENCE [LARGE SCALE GENOMIC DNA]</scope>
    <source>
        <strain evidence="6 7">NBC_00319</strain>
    </source>
</reference>
<dbReference type="InterPro" id="IPR050194">
    <property type="entry name" value="Glycosyltransferase_grp1"/>
</dbReference>
<dbReference type="PANTHER" id="PTHR45947">
    <property type="entry name" value="SULFOQUINOVOSYL TRANSFERASE SQD2"/>
    <property type="match status" value="1"/>
</dbReference>
<gene>
    <name evidence="6" type="ORF">OG579_16065</name>
</gene>
<keyword evidence="2 6" id="KW-0808">Transferase</keyword>
<dbReference type="EMBL" id="CP108021">
    <property type="protein sequence ID" value="WUM19216.1"/>
    <property type="molecule type" value="Genomic_DNA"/>
</dbReference>
<evidence type="ECO:0000256" key="2">
    <source>
        <dbReference type="ARBA" id="ARBA00022679"/>
    </source>
</evidence>
<dbReference type="SUPFAM" id="SSF53756">
    <property type="entry name" value="UDP-Glycosyltransferase/glycogen phosphorylase"/>
    <property type="match status" value="1"/>
</dbReference>